<comment type="caution">
    <text evidence="1">The sequence shown here is derived from an EMBL/GenBank/DDBJ whole genome shotgun (WGS) entry which is preliminary data.</text>
</comment>
<reference evidence="1 2" key="1">
    <citation type="submission" date="2019-04" db="EMBL/GenBank/DDBJ databases">
        <title>A novel phosphate-accumulating bacterium identified in bioreactor for phosphate removal from wastewater.</title>
        <authorList>
            <person name="Kotlyarov R.Y."/>
            <person name="Beletsky A.V."/>
            <person name="Kallistova A.Y."/>
            <person name="Dorofeev A.G."/>
            <person name="Nikolaev Y.Y."/>
            <person name="Pimenov N.V."/>
            <person name="Ravin N.V."/>
            <person name="Mardanov A.V."/>
        </authorList>
    </citation>
    <scope>NUCLEOTIDE SEQUENCE [LARGE SCALE GENOMIC DNA]</scope>
    <source>
        <strain evidence="1 2">Bin19</strain>
    </source>
</reference>
<protein>
    <submittedName>
        <fullName evidence="1">Uncharacterized protein</fullName>
    </submittedName>
</protein>
<keyword evidence="2" id="KW-1185">Reference proteome</keyword>
<dbReference type="Proteomes" id="UP000306324">
    <property type="component" value="Unassembled WGS sequence"/>
</dbReference>
<accession>A0A5S4EMD2</accession>
<dbReference type="EMBL" id="SWAD01000049">
    <property type="protein sequence ID" value="TMQ76506.1"/>
    <property type="molecule type" value="Genomic_DNA"/>
</dbReference>
<proteinExistence type="predicted"/>
<evidence type="ECO:0000313" key="2">
    <source>
        <dbReference type="Proteomes" id="UP000306324"/>
    </source>
</evidence>
<name>A0A5S4EMD2_9PROT</name>
<organism evidence="1 2">
    <name type="scientific">Candidatus Accumulibacter phosphatis</name>
    <dbReference type="NCBI Taxonomy" id="327160"/>
    <lineage>
        <taxon>Bacteria</taxon>
        <taxon>Pseudomonadati</taxon>
        <taxon>Pseudomonadota</taxon>
        <taxon>Betaproteobacteria</taxon>
        <taxon>Candidatus Accumulibacter</taxon>
    </lineage>
</organism>
<dbReference type="AlphaFoldDB" id="A0A5S4EMD2"/>
<sequence length="37" mass="3969">MLPVDCPAPGLTLRADLERAWEHPAASCETRMDASTG</sequence>
<evidence type="ECO:0000313" key="1">
    <source>
        <dbReference type="EMBL" id="TMQ76506.1"/>
    </source>
</evidence>
<gene>
    <name evidence="1" type="ORF">ACCUM_4271</name>
</gene>